<evidence type="ECO:0000313" key="3">
    <source>
        <dbReference type="Proteomes" id="UP001576780"/>
    </source>
</evidence>
<feature type="domain" description="Glycosyltransferase 2-like" evidence="1">
    <location>
        <begin position="6"/>
        <end position="109"/>
    </location>
</feature>
<evidence type="ECO:0000259" key="1">
    <source>
        <dbReference type="Pfam" id="PF00535"/>
    </source>
</evidence>
<reference evidence="2 3" key="1">
    <citation type="submission" date="2024-09" db="EMBL/GenBank/DDBJ databases">
        <title>Floridaenema gen nov. (Aerosakkonemataceae, Aerosakkonematales ord. nov., Cyanobacteria) from benthic tropical and subtropical fresh waters, with the description of four new species.</title>
        <authorList>
            <person name="Moretto J.A."/>
            <person name="Berthold D.E."/>
            <person name="Lefler F.W."/>
            <person name="Huang I.-S."/>
            <person name="Laughinghouse H. IV."/>
        </authorList>
    </citation>
    <scope>NUCLEOTIDE SEQUENCE [LARGE SCALE GENOMIC DNA]</scope>
    <source>
        <strain evidence="2 3">BLCC-F167</strain>
    </source>
</reference>
<dbReference type="PANTHER" id="PTHR22916">
    <property type="entry name" value="GLYCOSYLTRANSFERASE"/>
    <property type="match status" value="1"/>
</dbReference>
<proteinExistence type="predicted"/>
<comment type="caution">
    <text evidence="2">The sequence shown here is derived from an EMBL/GenBank/DDBJ whole genome shotgun (WGS) entry which is preliminary data.</text>
</comment>
<dbReference type="InterPro" id="IPR029044">
    <property type="entry name" value="Nucleotide-diphossugar_trans"/>
</dbReference>
<protein>
    <submittedName>
        <fullName evidence="2">Glycosyltransferase family 2 protein</fullName>
    </submittedName>
</protein>
<organism evidence="2 3">
    <name type="scientific">Floridaenema evergladense BLCC-F167</name>
    <dbReference type="NCBI Taxonomy" id="3153639"/>
    <lineage>
        <taxon>Bacteria</taxon>
        <taxon>Bacillati</taxon>
        <taxon>Cyanobacteriota</taxon>
        <taxon>Cyanophyceae</taxon>
        <taxon>Oscillatoriophycideae</taxon>
        <taxon>Aerosakkonematales</taxon>
        <taxon>Aerosakkonemataceae</taxon>
        <taxon>Floridanema</taxon>
        <taxon>Floridanema evergladense</taxon>
    </lineage>
</organism>
<gene>
    <name evidence="2" type="ORF">ACE1CA_12655</name>
</gene>
<accession>A0ABV4WJV7</accession>
<dbReference type="Proteomes" id="UP001576780">
    <property type="component" value="Unassembled WGS sequence"/>
</dbReference>
<dbReference type="PANTHER" id="PTHR22916:SF3">
    <property type="entry name" value="UDP-GLCNAC:BETAGAL BETA-1,3-N-ACETYLGLUCOSAMINYLTRANSFERASE-LIKE PROTEIN 1"/>
    <property type="match status" value="1"/>
</dbReference>
<dbReference type="InterPro" id="IPR001173">
    <property type="entry name" value="Glyco_trans_2-like"/>
</dbReference>
<name>A0ABV4WJV7_9CYAN</name>
<keyword evidence="3" id="KW-1185">Reference proteome</keyword>
<dbReference type="CDD" id="cd00761">
    <property type="entry name" value="Glyco_tranf_GTA_type"/>
    <property type="match status" value="1"/>
</dbReference>
<dbReference type="Gene3D" id="3.90.550.10">
    <property type="entry name" value="Spore Coat Polysaccharide Biosynthesis Protein SpsA, Chain A"/>
    <property type="match status" value="1"/>
</dbReference>
<sequence length="346" mass="41018">MTPLVSIIITCFNQGKYLEKSVNSVLNQTFSDLECLIIDDGSTDNTREVSEHLVTRDSRIKYFYKENGGVSSARNYGFRQCQGEWIQFLDADDWINEDKIRFQLSHKEGKNQSNSVFYTDYERVYLDKEQNITDRQLNIVGSLTREQLIQRLLIPDFLADSPFPVLQQCLLLNRNVFQKKMFDESLKALQDRDFPLDLAIAGVDFIYTPIVGAFYTKHQTNRTNKWSYMKNYYILFYETVYKRHPELVPLCEVGLDFLIKDTIREKDTQNFERLIKITNYPIYFWDKRFKINNPNLLKSIYRIRQVIPNFLIYEKYRGPRSEKIIAMFSQLTKLGKNSNNNPQRQK</sequence>
<dbReference type="Pfam" id="PF00535">
    <property type="entry name" value="Glycos_transf_2"/>
    <property type="match status" value="1"/>
</dbReference>
<dbReference type="EMBL" id="JBHFNT010000107">
    <property type="protein sequence ID" value="MFB2835374.1"/>
    <property type="molecule type" value="Genomic_DNA"/>
</dbReference>
<dbReference type="RefSeq" id="WP_413277788.1">
    <property type="nucleotide sequence ID" value="NZ_JBHFNT010000107.1"/>
</dbReference>
<dbReference type="SUPFAM" id="SSF53448">
    <property type="entry name" value="Nucleotide-diphospho-sugar transferases"/>
    <property type="match status" value="1"/>
</dbReference>
<evidence type="ECO:0000313" key="2">
    <source>
        <dbReference type="EMBL" id="MFB2835374.1"/>
    </source>
</evidence>